<evidence type="ECO:0000313" key="3">
    <source>
        <dbReference type="EnsemblMetazoa" id="PPA20485.1"/>
    </source>
</evidence>
<feature type="region of interest" description="Disordered" evidence="1">
    <location>
        <begin position="29"/>
        <end position="53"/>
    </location>
</feature>
<dbReference type="Pfam" id="PF00300">
    <property type="entry name" value="His_Phos_1"/>
    <property type="match status" value="1"/>
</dbReference>
<dbReference type="InterPro" id="IPR029033">
    <property type="entry name" value="His_PPase_superfam"/>
</dbReference>
<evidence type="ECO:0000256" key="1">
    <source>
        <dbReference type="SAM" id="MobiDB-lite"/>
    </source>
</evidence>
<dbReference type="PANTHER" id="PTHR16469">
    <property type="entry name" value="UBIQUITIN-ASSOCIATED AND SH3 DOMAIN-CONTAINING BA-RELATED"/>
    <property type="match status" value="1"/>
</dbReference>
<dbReference type="PROSITE" id="PS51257">
    <property type="entry name" value="PROKAR_LIPOPROTEIN"/>
    <property type="match status" value="1"/>
</dbReference>
<evidence type="ECO:0000256" key="2">
    <source>
        <dbReference type="SAM" id="SignalP"/>
    </source>
</evidence>
<dbReference type="OrthoDB" id="414418at2759"/>
<dbReference type="InterPro" id="IPR051710">
    <property type="entry name" value="Phosphatase_SH3-domain"/>
</dbReference>
<dbReference type="Gene3D" id="3.40.50.1240">
    <property type="entry name" value="Phosphoglycerate mutase-like"/>
    <property type="match status" value="1"/>
</dbReference>
<organism evidence="3 4">
    <name type="scientific">Pristionchus pacificus</name>
    <name type="common">Parasitic nematode worm</name>
    <dbReference type="NCBI Taxonomy" id="54126"/>
    <lineage>
        <taxon>Eukaryota</taxon>
        <taxon>Metazoa</taxon>
        <taxon>Ecdysozoa</taxon>
        <taxon>Nematoda</taxon>
        <taxon>Chromadorea</taxon>
        <taxon>Rhabditida</taxon>
        <taxon>Rhabditina</taxon>
        <taxon>Diplogasteromorpha</taxon>
        <taxon>Diplogasteroidea</taxon>
        <taxon>Neodiplogasteridae</taxon>
        <taxon>Pristionchus</taxon>
    </lineage>
</organism>
<dbReference type="Proteomes" id="UP000005239">
    <property type="component" value="Unassembled WGS sequence"/>
</dbReference>
<proteinExistence type="predicted"/>
<name>A0A2A6CA14_PRIPA</name>
<dbReference type="AlphaFoldDB" id="A0A2A6CA14"/>
<dbReference type="InterPro" id="IPR013078">
    <property type="entry name" value="His_Pase_superF_clade-1"/>
</dbReference>
<evidence type="ECO:0000313" key="4">
    <source>
        <dbReference type="Proteomes" id="UP000005239"/>
    </source>
</evidence>
<feature type="compositionally biased region" description="Basic and acidic residues" evidence="1">
    <location>
        <begin position="43"/>
        <end position="53"/>
    </location>
</feature>
<protein>
    <submittedName>
        <fullName evidence="3">Uncharacterized protein</fullName>
    </submittedName>
</protein>
<dbReference type="EnsemblMetazoa" id="PPA20485.1">
    <property type="protein sequence ID" value="PPA20485.1"/>
    <property type="gene ID" value="WBGene00110039"/>
</dbReference>
<feature type="chain" id="PRO_5043310235" evidence="2">
    <location>
        <begin position="24"/>
        <end position="372"/>
    </location>
</feature>
<reference evidence="3" key="2">
    <citation type="submission" date="2022-06" db="UniProtKB">
        <authorList>
            <consortium name="EnsemblMetazoa"/>
        </authorList>
    </citation>
    <scope>IDENTIFICATION</scope>
    <source>
        <strain evidence="3">PS312</strain>
    </source>
</reference>
<accession>A0A8R1UDB7</accession>
<feature type="signal peptide" evidence="2">
    <location>
        <begin position="1"/>
        <end position="23"/>
    </location>
</feature>
<gene>
    <name evidence="3" type="primary">WBGene00110039</name>
</gene>
<keyword evidence="4" id="KW-1185">Reference proteome</keyword>
<dbReference type="CDD" id="cd07040">
    <property type="entry name" value="HP"/>
    <property type="match status" value="1"/>
</dbReference>
<dbReference type="GO" id="GO:0016791">
    <property type="term" value="F:phosphatase activity"/>
    <property type="evidence" value="ECO:0007669"/>
    <property type="project" value="UniProtKB-ARBA"/>
</dbReference>
<dbReference type="SUPFAM" id="SSF53254">
    <property type="entry name" value="Phosphoglycerate mutase-like"/>
    <property type="match status" value="1"/>
</dbReference>
<accession>A0A2A6CA14</accession>
<reference evidence="4" key="1">
    <citation type="journal article" date="2008" name="Nat. Genet.">
        <title>The Pristionchus pacificus genome provides a unique perspective on nematode lifestyle and parasitism.</title>
        <authorList>
            <person name="Dieterich C."/>
            <person name="Clifton S.W."/>
            <person name="Schuster L.N."/>
            <person name="Chinwalla A."/>
            <person name="Delehaunty K."/>
            <person name="Dinkelacker I."/>
            <person name="Fulton L."/>
            <person name="Fulton R."/>
            <person name="Godfrey J."/>
            <person name="Minx P."/>
            <person name="Mitreva M."/>
            <person name="Roeseler W."/>
            <person name="Tian H."/>
            <person name="Witte H."/>
            <person name="Yang S.P."/>
            <person name="Wilson R.K."/>
            <person name="Sommer R.J."/>
        </authorList>
    </citation>
    <scope>NUCLEOTIDE SEQUENCE [LARGE SCALE GENOMIC DNA]</scope>
    <source>
        <strain evidence="4">PS312</strain>
    </source>
</reference>
<sequence>MVIDSRSFLLLLSFSLSFFISSGCPPMAPPSTDKCTTPHVRSKRSDDQHRRKETVSVEVDAAGTLFPSNAVTTAFWPRVAESKDKHRLIFVMRNAERIDRVFGPDWLETELAFGKFLPTDQNIPSSLKHLLPHTSFLFDPPITTMGKYTSQLVARAMTQRGASPKKIVCAPALRCVQTASAIASLLGIKCGIEYGLAEPPSWFSNGDHQLSPDYISPEQFASLGYAVDPEYSAVLNQKSLTRQQKETEKESKDRIDFVLRYLGTEDRSGPLLVIGHALTCQIASDMANEKPCKAGHEWDNAVTSFSDEGGGQINSHDNEEVDTLTLGIKYPYGSVISLARANTTMPYQYRICRNLIPPLTCGRYFNNKPVLD</sequence>
<keyword evidence="2" id="KW-0732">Signal</keyword>
<dbReference type="PANTHER" id="PTHR16469:SF26">
    <property type="entry name" value="PHOSPHOGLYCERATE MUTASE FAMILY PROTEIN"/>
    <property type="match status" value="1"/>
</dbReference>
<dbReference type="FunFam" id="3.40.50.1240:FF:000140">
    <property type="match status" value="1"/>
</dbReference>